<dbReference type="Proteomes" id="UP000295124">
    <property type="component" value="Unassembled WGS sequence"/>
</dbReference>
<dbReference type="EMBL" id="SMKX01000037">
    <property type="protein sequence ID" value="TDD59333.1"/>
    <property type="molecule type" value="Genomic_DNA"/>
</dbReference>
<evidence type="ECO:0000256" key="4">
    <source>
        <dbReference type="RuleBase" id="RU003476"/>
    </source>
</evidence>
<dbReference type="OrthoDB" id="9804442at2"/>
<evidence type="ECO:0000256" key="1">
    <source>
        <dbReference type="ARBA" id="ARBA00001946"/>
    </source>
</evidence>
<dbReference type="AlphaFoldDB" id="A0A4R4ZKS8"/>
<evidence type="ECO:0000256" key="2">
    <source>
        <dbReference type="ARBA" id="ARBA00005582"/>
    </source>
</evidence>
<dbReference type="SUPFAM" id="SSF55811">
    <property type="entry name" value="Nudix"/>
    <property type="match status" value="1"/>
</dbReference>
<protein>
    <submittedName>
        <fullName evidence="6">NUDIX domain-containing protein</fullName>
    </submittedName>
</protein>
<name>A0A4R4ZKS8_9ACTN</name>
<gene>
    <name evidence="6" type="ORF">E1263_15565</name>
</gene>
<dbReference type="PANTHER" id="PTHR43046">
    <property type="entry name" value="GDP-MANNOSE MANNOSYL HYDROLASE"/>
    <property type="match status" value="1"/>
</dbReference>
<keyword evidence="3 4" id="KW-0378">Hydrolase</keyword>
<comment type="similarity">
    <text evidence="2 4">Belongs to the Nudix hydrolase family.</text>
</comment>
<evidence type="ECO:0000313" key="6">
    <source>
        <dbReference type="EMBL" id="TDD59333.1"/>
    </source>
</evidence>
<dbReference type="InterPro" id="IPR015797">
    <property type="entry name" value="NUDIX_hydrolase-like_dom_sf"/>
</dbReference>
<dbReference type="PROSITE" id="PS51462">
    <property type="entry name" value="NUDIX"/>
    <property type="match status" value="1"/>
</dbReference>
<proteinExistence type="inferred from homology"/>
<dbReference type="Pfam" id="PF00293">
    <property type="entry name" value="NUDIX"/>
    <property type="match status" value="1"/>
</dbReference>
<reference evidence="6 7" key="1">
    <citation type="submission" date="2019-03" db="EMBL/GenBank/DDBJ databases">
        <title>Draft genome sequences of novel Actinobacteria.</title>
        <authorList>
            <person name="Sahin N."/>
            <person name="Ay H."/>
            <person name="Saygin H."/>
        </authorList>
    </citation>
    <scope>NUCLEOTIDE SEQUENCE [LARGE SCALE GENOMIC DNA]</scope>
    <source>
        <strain evidence="6 7">JCM 13523</strain>
    </source>
</reference>
<dbReference type="InterPro" id="IPR020476">
    <property type="entry name" value="Nudix_hydrolase"/>
</dbReference>
<dbReference type="GO" id="GO:0016787">
    <property type="term" value="F:hydrolase activity"/>
    <property type="evidence" value="ECO:0007669"/>
    <property type="project" value="UniProtKB-KW"/>
</dbReference>
<feature type="domain" description="Nudix hydrolase" evidence="5">
    <location>
        <begin position="14"/>
        <end position="146"/>
    </location>
</feature>
<dbReference type="InterPro" id="IPR020084">
    <property type="entry name" value="NUDIX_hydrolase_CS"/>
</dbReference>
<dbReference type="PRINTS" id="PR00502">
    <property type="entry name" value="NUDIXFAMILY"/>
</dbReference>
<dbReference type="PANTHER" id="PTHR43046:SF16">
    <property type="entry name" value="ADP-RIBOSE PYROPHOSPHATASE YJHB-RELATED"/>
    <property type="match status" value="1"/>
</dbReference>
<organism evidence="6 7">
    <name type="scientific">Kribbella antibiotica</name>
    <dbReference type="NCBI Taxonomy" id="190195"/>
    <lineage>
        <taxon>Bacteria</taxon>
        <taxon>Bacillati</taxon>
        <taxon>Actinomycetota</taxon>
        <taxon>Actinomycetes</taxon>
        <taxon>Propionibacteriales</taxon>
        <taxon>Kribbellaceae</taxon>
        <taxon>Kribbella</taxon>
    </lineage>
</organism>
<dbReference type="Gene3D" id="3.90.79.10">
    <property type="entry name" value="Nucleoside Triphosphate Pyrophosphohydrolase"/>
    <property type="match status" value="1"/>
</dbReference>
<comment type="cofactor">
    <cofactor evidence="1">
        <name>Mg(2+)</name>
        <dbReference type="ChEBI" id="CHEBI:18420"/>
    </cofactor>
</comment>
<accession>A0A4R4ZKS8</accession>
<evidence type="ECO:0000256" key="3">
    <source>
        <dbReference type="ARBA" id="ARBA00022801"/>
    </source>
</evidence>
<dbReference type="PROSITE" id="PS00893">
    <property type="entry name" value="NUDIX_BOX"/>
    <property type="match status" value="1"/>
</dbReference>
<dbReference type="InterPro" id="IPR000086">
    <property type="entry name" value="NUDIX_hydrolase_dom"/>
</dbReference>
<keyword evidence="7" id="KW-1185">Reference proteome</keyword>
<dbReference type="RefSeq" id="WP_132168018.1">
    <property type="nucleotide sequence ID" value="NZ_SMKX01000037.1"/>
</dbReference>
<sequence length="153" mass="16794">MRTDFYNDPDAPTPNSLVVAASAVVEESGKVLMVRRLDSGNWALPGGQMELGESLAACVRREVLEETGIAVEVTGIVGIYSDPNHVIQYSDGEVRQQFNVCLTARRTAGEARVGDSESTSVEYFFPAEIEKLSLHPTQQLRLRDYFTGNLSVL</sequence>
<comment type="caution">
    <text evidence="6">The sequence shown here is derived from an EMBL/GenBank/DDBJ whole genome shotgun (WGS) entry which is preliminary data.</text>
</comment>
<evidence type="ECO:0000259" key="5">
    <source>
        <dbReference type="PROSITE" id="PS51462"/>
    </source>
</evidence>
<evidence type="ECO:0000313" key="7">
    <source>
        <dbReference type="Proteomes" id="UP000295124"/>
    </source>
</evidence>